<feature type="transmembrane region" description="Helical" evidence="5">
    <location>
        <begin position="120"/>
        <end position="139"/>
    </location>
</feature>
<feature type="transmembrane region" description="Helical" evidence="5">
    <location>
        <begin position="416"/>
        <end position="439"/>
    </location>
</feature>
<feature type="transmembrane region" description="Helical" evidence="5">
    <location>
        <begin position="173"/>
        <end position="193"/>
    </location>
</feature>
<gene>
    <name evidence="6" type="ORF">BSAE_1859</name>
</gene>
<dbReference type="InterPro" id="IPR052556">
    <property type="entry name" value="PolySynth_Transporter"/>
</dbReference>
<dbReference type="EMBL" id="JGZM01000011">
    <property type="protein sequence ID" value="KFI85157.1"/>
    <property type="molecule type" value="Genomic_DNA"/>
</dbReference>
<evidence type="ECO:0000313" key="7">
    <source>
        <dbReference type="Proteomes" id="UP000029040"/>
    </source>
</evidence>
<dbReference type="Pfam" id="PF01943">
    <property type="entry name" value="Polysacc_synt"/>
    <property type="match status" value="1"/>
</dbReference>
<comment type="subcellular location">
    <subcellularLocation>
        <location evidence="1">Membrane</location>
        <topology evidence="1">Multi-pass membrane protein</topology>
    </subcellularLocation>
</comment>
<evidence type="ECO:0000256" key="5">
    <source>
        <dbReference type="SAM" id="Phobius"/>
    </source>
</evidence>
<dbReference type="InterPro" id="IPR002797">
    <property type="entry name" value="Polysacc_synth"/>
</dbReference>
<dbReference type="Proteomes" id="UP000029040">
    <property type="component" value="Unassembled WGS sequence"/>
</dbReference>
<dbReference type="GO" id="GO:0016020">
    <property type="term" value="C:membrane"/>
    <property type="evidence" value="ECO:0007669"/>
    <property type="project" value="UniProtKB-SubCell"/>
</dbReference>
<feature type="transmembrane region" description="Helical" evidence="5">
    <location>
        <begin position="47"/>
        <end position="69"/>
    </location>
</feature>
<organism evidence="6 7">
    <name type="scientific">Bifidobacterium pullorum subsp. saeculare DSM 6531 = LMG 14934</name>
    <dbReference type="NCBI Taxonomy" id="1437611"/>
    <lineage>
        <taxon>Bacteria</taxon>
        <taxon>Bacillati</taxon>
        <taxon>Actinomycetota</taxon>
        <taxon>Actinomycetes</taxon>
        <taxon>Bifidobacteriales</taxon>
        <taxon>Bifidobacteriaceae</taxon>
        <taxon>Bifidobacterium</taxon>
    </lineage>
</organism>
<evidence type="ECO:0000256" key="1">
    <source>
        <dbReference type="ARBA" id="ARBA00004141"/>
    </source>
</evidence>
<dbReference type="CDD" id="cd13128">
    <property type="entry name" value="MATE_Wzx_like"/>
    <property type="match status" value="1"/>
</dbReference>
<name>A0A087CPF7_9BIFI</name>
<feature type="transmembrane region" description="Helical" evidence="5">
    <location>
        <begin position="445"/>
        <end position="465"/>
    </location>
</feature>
<protein>
    <submittedName>
        <fullName evidence="6">Putative LPS biosynthesis related flippase</fullName>
    </submittedName>
</protein>
<feature type="transmembrane region" description="Helical" evidence="5">
    <location>
        <begin position="323"/>
        <end position="346"/>
    </location>
</feature>
<dbReference type="PANTHER" id="PTHR43424:SF1">
    <property type="entry name" value="LOCUS PUTATIVE PROTEIN 1-RELATED"/>
    <property type="match status" value="1"/>
</dbReference>
<feature type="transmembrane region" description="Helical" evidence="5">
    <location>
        <begin position="358"/>
        <end position="378"/>
    </location>
</feature>
<dbReference type="PANTHER" id="PTHR43424">
    <property type="entry name" value="LOCUS PUTATIVE PROTEIN 1-RELATED"/>
    <property type="match status" value="1"/>
</dbReference>
<dbReference type="AlphaFoldDB" id="A0A087CPF7"/>
<feature type="transmembrane region" description="Helical" evidence="5">
    <location>
        <begin position="292"/>
        <end position="311"/>
    </location>
</feature>
<evidence type="ECO:0000256" key="4">
    <source>
        <dbReference type="ARBA" id="ARBA00023136"/>
    </source>
</evidence>
<feature type="transmembrane region" description="Helical" evidence="5">
    <location>
        <begin position="12"/>
        <end position="35"/>
    </location>
</feature>
<reference evidence="6 7" key="1">
    <citation type="submission" date="2014-03" db="EMBL/GenBank/DDBJ databases">
        <title>Genomics of Bifidobacteria.</title>
        <authorList>
            <person name="Ventura M."/>
            <person name="Milani C."/>
            <person name="Lugli G.A."/>
        </authorList>
    </citation>
    <scope>NUCLEOTIDE SEQUENCE [LARGE SCALE GENOMIC DNA]</scope>
    <source>
        <strain evidence="6 7">LMG 14934</strain>
    </source>
</reference>
<proteinExistence type="predicted"/>
<keyword evidence="3 5" id="KW-1133">Transmembrane helix</keyword>
<evidence type="ECO:0000313" key="6">
    <source>
        <dbReference type="EMBL" id="KFI85157.1"/>
    </source>
</evidence>
<feature type="transmembrane region" description="Helical" evidence="5">
    <location>
        <begin position="219"/>
        <end position="241"/>
    </location>
</feature>
<dbReference type="RefSeq" id="WP_081885373.1">
    <property type="nucleotide sequence ID" value="NZ_JDTM01000024.1"/>
</dbReference>
<feature type="transmembrane region" description="Helical" evidence="5">
    <location>
        <begin position="384"/>
        <end position="404"/>
    </location>
</feature>
<sequence>MSTKNKHSLGFNAIMNMVLTSSSVIFPLITVPYVSRTLNPAGMGAVSFAQSIVTYFSLVAMLGISTYGVRACAQVRDDERELAHVVQELLIILAVSTTIVFAIYLVALAVVPRFSEDRPLFLIFGIALWLASFGVEWFYQAIEQYGYIAIRSIAVKLIGLILMFILVQNVRDYRIYGAIVVFTGYGANILNMLRLHRLVRFRPWKELNIRRHFKPMRSFFVSSISSGMYAQAEMVLLGFLAPNNIVGIYQLVAKIKNMLVMAINSVVNVMLPRLSYYASNAHDKYRDLLIKNIGFVLLFASAGIAVATFNARSIIDILGGDQYQAAATPFLLILPALLFVSLNTVLSQYLISSGREEQYAIVNFIGLISSIIYCLILIPLYGAAGAALSCSLCELTALIIRCIYARDFLRRIIPHIQLWQAPVSAIIAGLLTVLVTKPWIPDNPILHILVTCLIFVCFYFGGLSLTRENITISITERIWQLLRIKRTH</sequence>
<comment type="caution">
    <text evidence="6">The sequence shown here is derived from an EMBL/GenBank/DDBJ whole genome shotgun (WGS) entry which is preliminary data.</text>
</comment>
<evidence type="ECO:0000256" key="2">
    <source>
        <dbReference type="ARBA" id="ARBA00022692"/>
    </source>
</evidence>
<feature type="transmembrane region" description="Helical" evidence="5">
    <location>
        <begin position="247"/>
        <end position="271"/>
    </location>
</feature>
<accession>A0A087CPF7</accession>
<keyword evidence="2 5" id="KW-0812">Transmembrane</keyword>
<feature type="transmembrane region" description="Helical" evidence="5">
    <location>
        <begin position="146"/>
        <end position="167"/>
    </location>
</feature>
<feature type="transmembrane region" description="Helical" evidence="5">
    <location>
        <begin position="89"/>
        <end position="114"/>
    </location>
</feature>
<keyword evidence="4 5" id="KW-0472">Membrane</keyword>
<evidence type="ECO:0000256" key="3">
    <source>
        <dbReference type="ARBA" id="ARBA00022989"/>
    </source>
</evidence>